<feature type="signal peptide" evidence="2">
    <location>
        <begin position="1"/>
        <end position="28"/>
    </location>
</feature>
<dbReference type="Gene3D" id="2.40.260.10">
    <property type="entry name" value="Sortase"/>
    <property type="match status" value="1"/>
</dbReference>
<gene>
    <name evidence="3" type="ORF">Acor_16460</name>
</gene>
<evidence type="ECO:0000313" key="3">
    <source>
        <dbReference type="EMBL" id="GER99582.1"/>
    </source>
</evidence>
<proteinExistence type="predicted"/>
<dbReference type="InterPro" id="IPR023365">
    <property type="entry name" value="Sortase_dom-sf"/>
</dbReference>
<dbReference type="InterPro" id="IPR005754">
    <property type="entry name" value="Sortase"/>
</dbReference>
<name>A0A5M3VWW9_9ACTN</name>
<dbReference type="OrthoDB" id="525039at2"/>
<dbReference type="RefSeq" id="WP_155335958.1">
    <property type="nucleotide sequence ID" value="NZ_BAAABN010000042.1"/>
</dbReference>
<keyword evidence="1" id="KW-0378">Hydrolase</keyword>
<organism evidence="3 4">
    <name type="scientific">Acrocarpospora corrugata</name>
    <dbReference type="NCBI Taxonomy" id="35763"/>
    <lineage>
        <taxon>Bacteria</taxon>
        <taxon>Bacillati</taxon>
        <taxon>Actinomycetota</taxon>
        <taxon>Actinomycetes</taxon>
        <taxon>Streptosporangiales</taxon>
        <taxon>Streptosporangiaceae</taxon>
        <taxon>Acrocarpospora</taxon>
    </lineage>
</organism>
<protein>
    <submittedName>
        <fullName evidence="3">Class F sortase</fullName>
    </submittedName>
</protein>
<feature type="chain" id="PRO_5024364222" evidence="2">
    <location>
        <begin position="29"/>
        <end position="198"/>
    </location>
</feature>
<comment type="caution">
    <text evidence="3">The sequence shown here is derived from an EMBL/GenBank/DDBJ whole genome shotgun (WGS) entry which is preliminary data.</text>
</comment>
<dbReference type="Pfam" id="PF04203">
    <property type="entry name" value="Sortase"/>
    <property type="match status" value="1"/>
</dbReference>
<reference evidence="3 4" key="1">
    <citation type="submission" date="2019-10" db="EMBL/GenBank/DDBJ databases">
        <title>Whole genome shotgun sequence of Acrocarpospora corrugata NBRC 13972.</title>
        <authorList>
            <person name="Ichikawa N."/>
            <person name="Kimura A."/>
            <person name="Kitahashi Y."/>
            <person name="Komaki H."/>
            <person name="Oguchi A."/>
        </authorList>
    </citation>
    <scope>NUCLEOTIDE SEQUENCE [LARGE SCALE GENOMIC DNA]</scope>
    <source>
        <strain evidence="3 4">NBRC 13972</strain>
    </source>
</reference>
<dbReference type="CDD" id="cd05829">
    <property type="entry name" value="Sortase_F"/>
    <property type="match status" value="1"/>
</dbReference>
<keyword evidence="2" id="KW-0732">Signal</keyword>
<accession>A0A5M3VWW9</accession>
<dbReference type="EMBL" id="BLAD01000040">
    <property type="protein sequence ID" value="GER99582.1"/>
    <property type="molecule type" value="Genomic_DNA"/>
</dbReference>
<keyword evidence="4" id="KW-1185">Reference proteome</keyword>
<dbReference type="NCBIfam" id="NF033748">
    <property type="entry name" value="class_F_sortase"/>
    <property type="match status" value="1"/>
</dbReference>
<evidence type="ECO:0000313" key="4">
    <source>
        <dbReference type="Proteomes" id="UP000334990"/>
    </source>
</evidence>
<sequence length="198" mass="20896">MGTRTLRGAVTLAGAALVTIGCGGDASAADVPASVPASVPRAGTVQPVAAPKKDVADPVRLSIPAIGVSTKVIALPLDRNGRLVAPRQFDRVGWNKAGPEPGEKGVSVIAGHVDSKTGPAVFYRLRQLTKGDRIHVHREDGTKATFTVQRVARYPKNRIPDSVVYHAGSGTHLRLITCGGTFDRSRGSYRDNIVVFAR</sequence>
<dbReference type="GO" id="GO:0016787">
    <property type="term" value="F:hydrolase activity"/>
    <property type="evidence" value="ECO:0007669"/>
    <property type="project" value="UniProtKB-KW"/>
</dbReference>
<evidence type="ECO:0000256" key="1">
    <source>
        <dbReference type="ARBA" id="ARBA00022801"/>
    </source>
</evidence>
<dbReference type="PROSITE" id="PS51257">
    <property type="entry name" value="PROKAR_LIPOPROTEIN"/>
    <property type="match status" value="1"/>
</dbReference>
<dbReference type="AlphaFoldDB" id="A0A5M3VWW9"/>
<dbReference type="SUPFAM" id="SSF63817">
    <property type="entry name" value="Sortase"/>
    <property type="match status" value="1"/>
</dbReference>
<dbReference type="InterPro" id="IPR042001">
    <property type="entry name" value="Sortase_F"/>
</dbReference>
<evidence type="ECO:0000256" key="2">
    <source>
        <dbReference type="SAM" id="SignalP"/>
    </source>
</evidence>
<dbReference type="Proteomes" id="UP000334990">
    <property type="component" value="Unassembled WGS sequence"/>
</dbReference>